<dbReference type="Proteomes" id="UP000257109">
    <property type="component" value="Unassembled WGS sequence"/>
</dbReference>
<evidence type="ECO:0000313" key="1">
    <source>
        <dbReference type="EMBL" id="RDX82237.1"/>
    </source>
</evidence>
<evidence type="ECO:0000313" key="2">
    <source>
        <dbReference type="Proteomes" id="UP000257109"/>
    </source>
</evidence>
<name>A0A371FV54_MUCPR</name>
<feature type="non-terminal residue" evidence="1">
    <location>
        <position position="1"/>
    </location>
</feature>
<protein>
    <submittedName>
        <fullName evidence="1">Uncharacterized protein</fullName>
    </submittedName>
</protein>
<accession>A0A371FV54</accession>
<keyword evidence="2" id="KW-1185">Reference proteome</keyword>
<proteinExistence type="predicted"/>
<organism evidence="1 2">
    <name type="scientific">Mucuna pruriens</name>
    <name type="common">Velvet bean</name>
    <name type="synonym">Dolichos pruriens</name>
    <dbReference type="NCBI Taxonomy" id="157652"/>
    <lineage>
        <taxon>Eukaryota</taxon>
        <taxon>Viridiplantae</taxon>
        <taxon>Streptophyta</taxon>
        <taxon>Embryophyta</taxon>
        <taxon>Tracheophyta</taxon>
        <taxon>Spermatophyta</taxon>
        <taxon>Magnoliopsida</taxon>
        <taxon>eudicotyledons</taxon>
        <taxon>Gunneridae</taxon>
        <taxon>Pentapetalae</taxon>
        <taxon>rosids</taxon>
        <taxon>fabids</taxon>
        <taxon>Fabales</taxon>
        <taxon>Fabaceae</taxon>
        <taxon>Papilionoideae</taxon>
        <taxon>50 kb inversion clade</taxon>
        <taxon>NPAAA clade</taxon>
        <taxon>indigoferoid/millettioid clade</taxon>
        <taxon>Phaseoleae</taxon>
        <taxon>Mucuna</taxon>
    </lineage>
</organism>
<gene>
    <name evidence="1" type="ORF">CR513_36997</name>
</gene>
<dbReference type="OrthoDB" id="1738629at2759"/>
<dbReference type="AlphaFoldDB" id="A0A371FV54"/>
<reference evidence="1" key="1">
    <citation type="submission" date="2018-05" db="EMBL/GenBank/DDBJ databases">
        <title>Draft genome of Mucuna pruriens seed.</title>
        <authorList>
            <person name="Nnadi N.E."/>
            <person name="Vos R."/>
            <person name="Hasami M.H."/>
            <person name="Devisetty U.K."/>
            <person name="Aguiy J.C."/>
        </authorList>
    </citation>
    <scope>NUCLEOTIDE SEQUENCE [LARGE SCALE GENOMIC DNA]</scope>
    <source>
        <strain evidence="1">JCA_2017</strain>
    </source>
</reference>
<comment type="caution">
    <text evidence="1">The sequence shown here is derived from an EMBL/GenBank/DDBJ whole genome shotgun (WGS) entry which is preliminary data.</text>
</comment>
<dbReference type="EMBL" id="QJKJ01007690">
    <property type="protein sequence ID" value="RDX82237.1"/>
    <property type="molecule type" value="Genomic_DNA"/>
</dbReference>
<sequence length="234" mass="25888">MFNGTLEPMEDKASERIKDLGKGSITHENGEPSHPLTTWIRLSIGRLSLRKQLRITIDKGDFHLGVPKAVGSESLGIQSVAILTWLDRWLWFVVTIHGLDALSMVGQLFAGVVGFFSARLDFHAWSNMGHARLLVPIQSRSLRILLLLCLGWAQSCFPCLGFVLPGLLGQTGLLPGFSFSPGYFSRRDSIGVTTLKASKDIKKLSMEELCGTLKVHEIELDEDKGQHKSKIHSP</sequence>